<feature type="region of interest" description="Disordered" evidence="1">
    <location>
        <begin position="92"/>
        <end position="128"/>
    </location>
</feature>
<evidence type="ECO:0000256" key="1">
    <source>
        <dbReference type="SAM" id="MobiDB-lite"/>
    </source>
</evidence>
<evidence type="ECO:0000313" key="3">
    <source>
        <dbReference type="Proteomes" id="UP000266861"/>
    </source>
</evidence>
<organism evidence="2 3">
    <name type="scientific">Diversispora epigaea</name>
    <dbReference type="NCBI Taxonomy" id="1348612"/>
    <lineage>
        <taxon>Eukaryota</taxon>
        <taxon>Fungi</taxon>
        <taxon>Fungi incertae sedis</taxon>
        <taxon>Mucoromycota</taxon>
        <taxon>Glomeromycotina</taxon>
        <taxon>Glomeromycetes</taxon>
        <taxon>Diversisporales</taxon>
        <taxon>Diversisporaceae</taxon>
        <taxon>Diversispora</taxon>
    </lineage>
</organism>
<proteinExistence type="predicted"/>
<gene>
    <name evidence="2" type="ORF">Glove_261g3</name>
</gene>
<dbReference type="AlphaFoldDB" id="A0A397IEM8"/>
<sequence length="963" mass="111410">MSNNEIPNNSFDSKNLNIIIGKIRATWECCGNVIRIYWDALIKDYKRVSDDEHNYIYDLEHESDNHHEGSSSGPHPRRRCVRDSSYHPCVKKIHHRNESTIPADDYHDNDHDHEDYDNDHDHEQDYDNDHDHEELISSAEQTETNQINTSNTPTQTSRCFSHKQNMLQGFIEELFTSINEELVESNDNNDVEEGSIPLVQLFQKACRAEMRMINANHEEILCWYHYGKKYMSQVNDTMDFQECGKNIARKDVYKEIMNHLPGFNRNTVRNKTQDNQIDSFSDENFVIEFDKEGYLCALNSIKDDETSVSDIESDIEPDKSTPCVLIDYIDGIYKTRAQTNCAKRLRELTGTWQIDNEMVTQANNDLSKLGVCIGIGCMEHSSIMLERVIIGQINCQALKENGGHLYIKPGKGHKPIGCEKYHTTDTSKQLEIIGRWLTRIAKFGENEFQNKTLMTIAPSIFQVLKEIRSTNCTSQVTKSELGLEGSYNVPSLLMLHVGMQLKRISTEILMPEDLEDQFCQNLGKNFAYKLWKSQTELVFLHVVANQRQNKRNKPIKLHNSIQITKIISLFLSILINTTFPSLQNWFSIVIASLIRKPKMGSDLTKLLATLKILAHCGDHERKLEKKRMNEVNPTKRLNQNPCLWNLAVIDNIDFKEKTFSYGNIFDITRGTSHATLRMAFQIPLSSQIIESKNDEKVLTSDCIFGMNDIAQKKLDLYDEIFNECLAFYYSNDKKLQYETKFDVLTVRKKIIKRLDRGCFGDSHDIVILEAGGTPNTNEGIYDAAKMYKIDFALDLNKYLDIVADESIFRRLINLRQEWPNLRPILGSWHTSKDMASAFVTIFSSYGIFDLAAAIGVKFLDKLEKVVDYRATVRIIELIWASVGITLQIHLKSKNLNKNNIWDEKYEEFKILKIWYSFYNWAGLFLAHRIDIRIGNFDIQKNNLSPYFLQLENQIILIVIELFL</sequence>
<dbReference type="EMBL" id="PQFF01000239">
    <property type="protein sequence ID" value="RHZ71230.1"/>
    <property type="molecule type" value="Genomic_DNA"/>
</dbReference>
<comment type="caution">
    <text evidence="2">The sequence shown here is derived from an EMBL/GenBank/DDBJ whole genome shotgun (WGS) entry which is preliminary data.</text>
</comment>
<name>A0A397IEM8_9GLOM</name>
<feature type="compositionally biased region" description="Basic and acidic residues" evidence="1">
    <location>
        <begin position="104"/>
        <end position="128"/>
    </location>
</feature>
<reference evidence="2 3" key="1">
    <citation type="submission" date="2018-08" db="EMBL/GenBank/DDBJ databases">
        <title>Genome and evolution of the arbuscular mycorrhizal fungus Diversispora epigaea (formerly Glomus versiforme) and its bacterial endosymbionts.</title>
        <authorList>
            <person name="Sun X."/>
            <person name="Fei Z."/>
            <person name="Harrison M."/>
        </authorList>
    </citation>
    <scope>NUCLEOTIDE SEQUENCE [LARGE SCALE GENOMIC DNA]</scope>
    <source>
        <strain evidence="2 3">IT104</strain>
    </source>
</reference>
<protein>
    <submittedName>
        <fullName evidence="2">Uncharacterized protein</fullName>
    </submittedName>
</protein>
<dbReference type="Proteomes" id="UP000266861">
    <property type="component" value="Unassembled WGS sequence"/>
</dbReference>
<feature type="region of interest" description="Disordered" evidence="1">
    <location>
        <begin position="63"/>
        <end position="82"/>
    </location>
</feature>
<keyword evidence="3" id="KW-1185">Reference proteome</keyword>
<accession>A0A397IEM8</accession>
<evidence type="ECO:0000313" key="2">
    <source>
        <dbReference type="EMBL" id="RHZ71230.1"/>
    </source>
</evidence>